<name>A0AAV5NJP7_9VIBR</name>
<accession>A0AAV5NJP7</accession>
<dbReference type="Proteomes" id="UP001156690">
    <property type="component" value="Unassembled WGS sequence"/>
</dbReference>
<reference evidence="2" key="1">
    <citation type="journal article" date="2019" name="Int. J. Syst. Evol. Microbiol.">
        <title>The Global Catalogue of Microorganisms (GCM) 10K type strain sequencing project: providing services to taxonomists for standard genome sequencing and annotation.</title>
        <authorList>
            <consortium name="The Broad Institute Genomics Platform"/>
            <consortium name="The Broad Institute Genome Sequencing Center for Infectious Disease"/>
            <person name="Wu L."/>
            <person name="Ma J."/>
        </authorList>
    </citation>
    <scope>NUCLEOTIDE SEQUENCE [LARGE SCALE GENOMIC DNA]</scope>
    <source>
        <strain evidence="2">NBRC 15640</strain>
    </source>
</reference>
<dbReference type="EMBL" id="BSNX01000001">
    <property type="protein sequence ID" value="GLQ70800.1"/>
    <property type="molecule type" value="Genomic_DNA"/>
</dbReference>
<proteinExistence type="predicted"/>
<keyword evidence="2" id="KW-1185">Reference proteome</keyword>
<evidence type="ECO:0000313" key="1">
    <source>
        <dbReference type="EMBL" id="GLQ70800.1"/>
    </source>
</evidence>
<gene>
    <name evidence="1" type="ORF">GCM10007932_01600</name>
</gene>
<dbReference type="RefSeq" id="WP_126607054.1">
    <property type="nucleotide sequence ID" value="NZ_AP025144.1"/>
</dbReference>
<sequence length="106" mass="12080">MENLFKLINEAKQTNTLVTDRYGNHFLLLPKEVVPSDASEFADRVNTKQWLNLSSIRRVNYHALFSQVSTSNQLTVGVFDLESSLNQLHLKLDRGDIVALNLGRNH</sequence>
<dbReference type="AlphaFoldDB" id="A0AAV5NJP7"/>
<protein>
    <submittedName>
        <fullName evidence="1">Uncharacterized protein</fullName>
    </submittedName>
</protein>
<organism evidence="1 2">
    <name type="scientific">Vibrio penaeicida</name>
    <dbReference type="NCBI Taxonomy" id="104609"/>
    <lineage>
        <taxon>Bacteria</taxon>
        <taxon>Pseudomonadati</taxon>
        <taxon>Pseudomonadota</taxon>
        <taxon>Gammaproteobacteria</taxon>
        <taxon>Vibrionales</taxon>
        <taxon>Vibrionaceae</taxon>
        <taxon>Vibrio</taxon>
    </lineage>
</organism>
<comment type="caution">
    <text evidence="1">The sequence shown here is derived from an EMBL/GenBank/DDBJ whole genome shotgun (WGS) entry which is preliminary data.</text>
</comment>
<evidence type="ECO:0000313" key="2">
    <source>
        <dbReference type="Proteomes" id="UP001156690"/>
    </source>
</evidence>